<dbReference type="RefSeq" id="WP_117455867.1">
    <property type="nucleotide sequence ID" value="NZ_CP060636.1"/>
</dbReference>
<dbReference type="Gene3D" id="3.40.50.720">
    <property type="entry name" value="NAD(P)-binding Rossmann-like Domain"/>
    <property type="match status" value="1"/>
</dbReference>
<accession>A0A7G9GPE8</accession>
<evidence type="ECO:0000313" key="6">
    <source>
        <dbReference type="Proteomes" id="UP000515856"/>
    </source>
</evidence>
<comment type="similarity">
    <text evidence="1 3">Belongs to the short-chain dehydrogenases/reductases (SDR) family.</text>
</comment>
<proteinExistence type="inferred from homology"/>
<dbReference type="SUPFAM" id="SSF51735">
    <property type="entry name" value="NAD(P)-binding Rossmann-fold domains"/>
    <property type="match status" value="1"/>
</dbReference>
<dbReference type="AlphaFoldDB" id="A0A7G9GPE8"/>
<protein>
    <submittedName>
        <fullName evidence="5">SDR family oxidoreductase</fullName>
    </submittedName>
</protein>
<dbReference type="EMBL" id="CP060636">
    <property type="protein sequence ID" value="QNM12680.1"/>
    <property type="molecule type" value="Genomic_DNA"/>
</dbReference>
<dbReference type="CDD" id="cd05233">
    <property type="entry name" value="SDR_c"/>
    <property type="match status" value="1"/>
</dbReference>
<dbReference type="GO" id="GO:0016491">
    <property type="term" value="F:oxidoreductase activity"/>
    <property type="evidence" value="ECO:0007669"/>
    <property type="project" value="UniProtKB-KW"/>
</dbReference>
<dbReference type="PANTHER" id="PTHR42901:SF1">
    <property type="entry name" value="ALCOHOL DEHYDROGENASE"/>
    <property type="match status" value="1"/>
</dbReference>
<dbReference type="Proteomes" id="UP000515856">
    <property type="component" value="Chromosome"/>
</dbReference>
<dbReference type="KEGG" id="ehn:H9Q80_01625"/>
<dbReference type="PRINTS" id="PR00080">
    <property type="entry name" value="SDRFAMILY"/>
</dbReference>
<dbReference type="Pfam" id="PF00106">
    <property type="entry name" value="adh_short"/>
    <property type="match status" value="1"/>
</dbReference>
<keyword evidence="2" id="KW-0560">Oxidoreductase</keyword>
<name>A0A7G9GPE8_9FIRM</name>
<dbReference type="PIRSF" id="PIRSF000126">
    <property type="entry name" value="11-beta-HSD1"/>
    <property type="match status" value="1"/>
</dbReference>
<dbReference type="InterPro" id="IPR036291">
    <property type="entry name" value="NAD(P)-bd_dom_sf"/>
</dbReference>
<keyword evidence="6" id="KW-1185">Reference proteome</keyword>
<reference evidence="5 6" key="1">
    <citation type="submission" date="2020-08" db="EMBL/GenBank/DDBJ databases">
        <authorList>
            <person name="Liu C."/>
            <person name="Sun Q."/>
        </authorList>
    </citation>
    <scope>NUCLEOTIDE SEQUENCE [LARGE SCALE GENOMIC DNA]</scope>
    <source>
        <strain evidence="5 6">NSJ-61</strain>
    </source>
</reference>
<evidence type="ECO:0000256" key="3">
    <source>
        <dbReference type="RuleBase" id="RU000363"/>
    </source>
</evidence>
<dbReference type="PRINTS" id="PR00081">
    <property type="entry name" value="GDHRDH"/>
</dbReference>
<feature type="transmembrane region" description="Helical" evidence="4">
    <location>
        <begin position="201"/>
        <end position="221"/>
    </location>
</feature>
<evidence type="ECO:0000256" key="2">
    <source>
        <dbReference type="ARBA" id="ARBA00023002"/>
    </source>
</evidence>
<dbReference type="InterPro" id="IPR002347">
    <property type="entry name" value="SDR_fam"/>
</dbReference>
<gene>
    <name evidence="5" type="ORF">H9Q80_01625</name>
</gene>
<keyword evidence="4" id="KW-0812">Transmembrane</keyword>
<dbReference type="PANTHER" id="PTHR42901">
    <property type="entry name" value="ALCOHOL DEHYDROGENASE"/>
    <property type="match status" value="1"/>
</dbReference>
<keyword evidence="4" id="KW-0472">Membrane</keyword>
<organism evidence="5 6">
    <name type="scientific">[Eubacterium] hominis</name>
    <dbReference type="NCBI Taxonomy" id="2764325"/>
    <lineage>
        <taxon>Bacteria</taxon>
        <taxon>Bacillati</taxon>
        <taxon>Bacillota</taxon>
        <taxon>Erysipelotrichia</taxon>
        <taxon>Erysipelotrichales</taxon>
        <taxon>Erysipelotrichaceae</taxon>
        <taxon>Amedibacillus</taxon>
    </lineage>
</organism>
<feature type="transmembrane region" description="Helical" evidence="4">
    <location>
        <begin position="125"/>
        <end position="146"/>
    </location>
</feature>
<sequence>MKALITGASSGIGRDMARVLANMGVELYLVARRAQRLGELKEELDVPVHTMVLDLSKKQNCILLYERLKNEQIDILINNAGLGDYGNFDETKLSKDITMIDTNITALHILTKLFLKDFKQRDHGYILNVASSAAFLPGPLMATYYATKSYVLHLSMAIHKELRKAGSHVSISVLCPGPVKTEFDQVANVAFLMEGTSSEKVAATAIWGMFCHHLLIVPGILMKVSRIACRLLPDTVLMECSYHIQHHKNHGDHTHGK</sequence>
<evidence type="ECO:0000313" key="5">
    <source>
        <dbReference type="EMBL" id="QNM12680.1"/>
    </source>
</evidence>
<keyword evidence="4" id="KW-1133">Transmembrane helix</keyword>
<evidence type="ECO:0000256" key="4">
    <source>
        <dbReference type="SAM" id="Phobius"/>
    </source>
</evidence>
<evidence type="ECO:0000256" key="1">
    <source>
        <dbReference type="ARBA" id="ARBA00006484"/>
    </source>
</evidence>